<comment type="subcellular location">
    <subcellularLocation>
        <location evidence="1">Nucleus</location>
        <location evidence="1">Nuclear pore complex</location>
    </subcellularLocation>
</comment>
<dbReference type="EMBL" id="JXXN02008094">
    <property type="protein sequence ID" value="THD18891.1"/>
    <property type="molecule type" value="Genomic_DNA"/>
</dbReference>
<keyword evidence="5" id="KW-0811">Translocation</keyword>
<dbReference type="GO" id="GO:0000055">
    <property type="term" value="P:ribosomal large subunit export from nucleus"/>
    <property type="evidence" value="ECO:0007669"/>
    <property type="project" value="InterPro"/>
</dbReference>
<accession>A0A4E0QZU1</accession>
<dbReference type="PANTHER" id="PTHR13257">
    <property type="entry name" value="NUCLEOPORIN NUP84-RELATED"/>
    <property type="match status" value="1"/>
</dbReference>
<proteinExistence type="predicted"/>
<dbReference type="Proteomes" id="UP000230066">
    <property type="component" value="Unassembled WGS sequence"/>
</dbReference>
<dbReference type="GO" id="GO:0006606">
    <property type="term" value="P:protein import into nucleus"/>
    <property type="evidence" value="ECO:0007669"/>
    <property type="project" value="TreeGrafter"/>
</dbReference>
<evidence type="ECO:0000313" key="8">
    <source>
        <dbReference type="EMBL" id="THD18891.1"/>
    </source>
</evidence>
<dbReference type="Pfam" id="PF10168">
    <property type="entry name" value="Nup88"/>
    <property type="match status" value="1"/>
</dbReference>
<evidence type="ECO:0000256" key="6">
    <source>
        <dbReference type="ARBA" id="ARBA00023132"/>
    </source>
</evidence>
<name>A0A4E0QZU1_FASHE</name>
<evidence type="ECO:0000256" key="3">
    <source>
        <dbReference type="ARBA" id="ARBA00022816"/>
    </source>
</evidence>
<evidence type="ECO:0000313" key="9">
    <source>
        <dbReference type="Proteomes" id="UP000230066"/>
    </source>
</evidence>
<dbReference type="GO" id="GO:0000056">
    <property type="term" value="P:ribosomal small subunit export from nucleus"/>
    <property type="evidence" value="ECO:0007669"/>
    <property type="project" value="InterPro"/>
</dbReference>
<gene>
    <name evidence="8" type="ORF">D915_010426</name>
</gene>
<organism evidence="8 9">
    <name type="scientific">Fasciola hepatica</name>
    <name type="common">Liver fluke</name>
    <dbReference type="NCBI Taxonomy" id="6192"/>
    <lineage>
        <taxon>Eukaryota</taxon>
        <taxon>Metazoa</taxon>
        <taxon>Spiralia</taxon>
        <taxon>Lophotrochozoa</taxon>
        <taxon>Platyhelminthes</taxon>
        <taxon>Trematoda</taxon>
        <taxon>Digenea</taxon>
        <taxon>Plagiorchiida</taxon>
        <taxon>Echinostomata</taxon>
        <taxon>Echinostomatoidea</taxon>
        <taxon>Fasciolidae</taxon>
        <taxon>Fasciola</taxon>
    </lineage>
</organism>
<reference evidence="8" key="1">
    <citation type="submission" date="2019-03" db="EMBL/GenBank/DDBJ databases">
        <title>Improved annotation for the trematode Fasciola hepatica.</title>
        <authorList>
            <person name="Choi Y.-J."/>
            <person name="Martin J."/>
            <person name="Mitreva M."/>
        </authorList>
    </citation>
    <scope>NUCLEOTIDE SEQUENCE [LARGE SCALE GENOMIC DNA]</scope>
</reference>
<keyword evidence="2" id="KW-0813">Transport</keyword>
<dbReference type="PANTHER" id="PTHR13257:SF0">
    <property type="entry name" value="NUCLEAR PORE COMPLEX PROTEIN NUP88"/>
    <property type="match status" value="1"/>
</dbReference>
<evidence type="ECO:0000256" key="4">
    <source>
        <dbReference type="ARBA" id="ARBA00022927"/>
    </source>
</evidence>
<keyword evidence="9" id="KW-1185">Reference proteome</keyword>
<evidence type="ECO:0000256" key="7">
    <source>
        <dbReference type="ARBA" id="ARBA00023242"/>
    </source>
</evidence>
<evidence type="ECO:0000256" key="2">
    <source>
        <dbReference type="ARBA" id="ARBA00022448"/>
    </source>
</evidence>
<dbReference type="GO" id="GO:0005643">
    <property type="term" value="C:nuclear pore"/>
    <property type="evidence" value="ECO:0007669"/>
    <property type="project" value="UniProtKB-SubCell"/>
</dbReference>
<keyword evidence="6" id="KW-0906">Nuclear pore complex</keyword>
<evidence type="ECO:0000256" key="5">
    <source>
        <dbReference type="ARBA" id="ARBA00023010"/>
    </source>
</evidence>
<keyword evidence="3" id="KW-0509">mRNA transport</keyword>
<comment type="caution">
    <text evidence="8">The sequence shown here is derived from an EMBL/GenBank/DDBJ whole genome shotgun (WGS) entry which is preliminary data.</text>
</comment>
<protein>
    <submittedName>
        <fullName evidence="8">Uncharacterized protein</fullName>
    </submittedName>
</protein>
<sequence>MNSWRNNLCELLSEVELSDKSTYDKCFSRKLEFFSKFQGQHTAFALDEKASQILLLAAETPQTDVQQIYQKRTLLLTPMPTLRISSLLLSPDGLMMAILTRTSVQVFDTKCKICLDYEDSTPIVKRIYCAFDCMDFMPPEKSRVELLRVRWHPCLKNMLVVLTTDSRIFFIQCSKLSASSGINCQMRFNLDLGDFQRCVTGVAAYSDTENASVSCSDDEDDINSLNRSSGKLDLERVLGGSCVDFDFGLSHPQHNAKWRLEKDQDLDCCLYLLCESGCVLRISNCLSSVRNPSSLKIQTLRILPPSTDNYGDEFCALMSFSTSYCSESPDRIFTTEALPDVLVIANRYGRLYQGVVLQSTGRGSKYPDSRMDDPALCLVDVVDLHLHDPNMSAEDEFLLPGSLQNDPAQSPLSGTGTVIAEGANWGQLVLEPARIVRDTDACPGISWPIQTGIKINSYPYLAYYVIHDTGIHLVRVPWLQQVSQWCRKLPEDPLATDATPEQNFAVEKVKGWQTNVQHLICGKLTVVSDNSVSADGQFRVSGLMELPVDLNPLADKSNPHMLPGSAGTLLVIRAPDRISKNKDVVASLLVPVSIELNRSEPLQYQNSEKPRRNE</sequence>
<dbReference type="InterPro" id="IPR019321">
    <property type="entry name" value="Nucleoporin_Nup88"/>
</dbReference>
<dbReference type="AlphaFoldDB" id="A0A4E0QZU1"/>
<keyword evidence="7" id="KW-0539">Nucleus</keyword>
<dbReference type="GO" id="GO:0017056">
    <property type="term" value="F:structural constituent of nuclear pore"/>
    <property type="evidence" value="ECO:0007669"/>
    <property type="project" value="InterPro"/>
</dbReference>
<dbReference type="InterPro" id="IPR037700">
    <property type="entry name" value="NUP88/NUP82"/>
</dbReference>
<keyword evidence="4" id="KW-0653">Protein transport</keyword>
<evidence type="ECO:0000256" key="1">
    <source>
        <dbReference type="ARBA" id="ARBA00004567"/>
    </source>
</evidence>
<dbReference type="GO" id="GO:0006406">
    <property type="term" value="P:mRNA export from nucleus"/>
    <property type="evidence" value="ECO:0007669"/>
    <property type="project" value="TreeGrafter"/>
</dbReference>